<accession>A0A0K2US46</accession>
<name>A0A0K2US46_LEPSM</name>
<feature type="non-terminal residue" evidence="1">
    <location>
        <position position="1"/>
    </location>
</feature>
<dbReference type="AlphaFoldDB" id="A0A0K2US46"/>
<sequence length="60" mass="6929">TVLIDHDRFNGHTQVNAVFQIDLRSFFINVFANIFILHSTSNQSVQPILRFHFIGRGLLC</sequence>
<reference evidence="1" key="1">
    <citation type="submission" date="2014-05" db="EMBL/GenBank/DDBJ databases">
        <authorList>
            <person name="Chronopoulou M."/>
        </authorList>
    </citation>
    <scope>NUCLEOTIDE SEQUENCE</scope>
    <source>
        <tissue evidence="1">Whole organism</tissue>
    </source>
</reference>
<proteinExistence type="predicted"/>
<organism evidence="1">
    <name type="scientific">Lepeophtheirus salmonis</name>
    <name type="common">Salmon louse</name>
    <name type="synonym">Caligus salmonis</name>
    <dbReference type="NCBI Taxonomy" id="72036"/>
    <lineage>
        <taxon>Eukaryota</taxon>
        <taxon>Metazoa</taxon>
        <taxon>Ecdysozoa</taxon>
        <taxon>Arthropoda</taxon>
        <taxon>Crustacea</taxon>
        <taxon>Multicrustacea</taxon>
        <taxon>Hexanauplia</taxon>
        <taxon>Copepoda</taxon>
        <taxon>Siphonostomatoida</taxon>
        <taxon>Caligidae</taxon>
        <taxon>Lepeophtheirus</taxon>
    </lineage>
</organism>
<dbReference type="EMBL" id="HACA01023346">
    <property type="protein sequence ID" value="CDW40707.1"/>
    <property type="molecule type" value="Transcribed_RNA"/>
</dbReference>
<protein>
    <submittedName>
        <fullName evidence="1">Uncharacterized protein</fullName>
    </submittedName>
</protein>
<evidence type="ECO:0000313" key="1">
    <source>
        <dbReference type="EMBL" id="CDW40707.1"/>
    </source>
</evidence>